<dbReference type="InterPro" id="IPR017585">
    <property type="entry name" value="SAF_FlgA"/>
</dbReference>
<dbReference type="RefSeq" id="WP_103098500.1">
    <property type="nucleotide sequence ID" value="NZ_LYMM01000070.1"/>
</dbReference>
<evidence type="ECO:0000313" key="2">
    <source>
        <dbReference type="EMBL" id="PNU02665.1"/>
    </source>
</evidence>
<dbReference type="OrthoDB" id="7408548at2"/>
<dbReference type="Proteomes" id="UP000236327">
    <property type="component" value="Unassembled WGS sequence"/>
</dbReference>
<proteinExistence type="predicted"/>
<dbReference type="EMBL" id="LYMM01000070">
    <property type="protein sequence ID" value="PNU02665.1"/>
    <property type="molecule type" value="Genomic_DNA"/>
</dbReference>
<gene>
    <name evidence="2" type="ORF">A8V01_26040</name>
</gene>
<keyword evidence="3" id="KW-1185">Reference proteome</keyword>
<reference evidence="2 3" key="1">
    <citation type="submission" date="2016-05" db="EMBL/GenBank/DDBJ databases">
        <title>Complete genome sequence of Novosphingobium guangzhouense SA925(T).</title>
        <authorList>
            <person name="Sha S."/>
        </authorList>
    </citation>
    <scope>NUCLEOTIDE SEQUENCE [LARGE SCALE GENOMIC DNA]</scope>
    <source>
        <strain evidence="2 3">SA925</strain>
    </source>
</reference>
<feature type="domain" description="Flagella basal body P-ring formation protein FlgA SAF" evidence="1">
    <location>
        <begin position="102"/>
        <end position="153"/>
    </location>
</feature>
<dbReference type="Gene3D" id="2.30.30.760">
    <property type="match status" value="1"/>
</dbReference>
<evidence type="ECO:0000259" key="1">
    <source>
        <dbReference type="Pfam" id="PF13144"/>
    </source>
</evidence>
<evidence type="ECO:0000313" key="3">
    <source>
        <dbReference type="Proteomes" id="UP000236327"/>
    </source>
</evidence>
<accession>A0A2K2FV42</accession>
<sequence length="168" mass="16836">MSVSLLVLAATVSAQFADLDAIDRQVAAFTGAAVGQAGGAVTPVDRRLRLQPCRSGMALSWRTPAQDSVVVQCGDAGGWRIFVPVRSTGASAGAAGAGAGGPVAVTRGDAVSIAVSGEGFTVSQPGEAMESGPVGGWIKVRPVSGTIARGDVMRARIERPGLVSVPLP</sequence>
<comment type="caution">
    <text evidence="2">The sequence shown here is derived from an EMBL/GenBank/DDBJ whole genome shotgun (WGS) entry which is preliminary data.</text>
</comment>
<organism evidence="2 3">
    <name type="scientific">Novosphingobium guangzhouense</name>
    <dbReference type="NCBI Taxonomy" id="1850347"/>
    <lineage>
        <taxon>Bacteria</taxon>
        <taxon>Pseudomonadati</taxon>
        <taxon>Pseudomonadota</taxon>
        <taxon>Alphaproteobacteria</taxon>
        <taxon>Sphingomonadales</taxon>
        <taxon>Sphingomonadaceae</taxon>
        <taxon>Novosphingobium</taxon>
    </lineage>
</organism>
<name>A0A2K2FV42_9SPHN</name>
<dbReference type="Pfam" id="PF13144">
    <property type="entry name" value="ChapFlgA"/>
    <property type="match status" value="1"/>
</dbReference>
<protein>
    <recommendedName>
        <fullName evidence="1">Flagella basal body P-ring formation protein FlgA SAF domain-containing protein</fullName>
    </recommendedName>
</protein>
<dbReference type="AlphaFoldDB" id="A0A2K2FV42"/>